<accession>A0AAV7WHM7</accession>
<comment type="caution">
    <text evidence="1">The sequence shown here is derived from an EMBL/GenBank/DDBJ whole genome shotgun (WGS) entry which is preliminary data.</text>
</comment>
<evidence type="ECO:0000313" key="2">
    <source>
        <dbReference type="Proteomes" id="UP001066276"/>
    </source>
</evidence>
<dbReference type="EMBL" id="JANPWB010000002">
    <property type="protein sequence ID" value="KAJ1212087.1"/>
    <property type="molecule type" value="Genomic_DNA"/>
</dbReference>
<reference evidence="1" key="1">
    <citation type="journal article" date="2022" name="bioRxiv">
        <title>Sequencing and chromosome-scale assembly of the giantPleurodeles waltlgenome.</title>
        <authorList>
            <person name="Brown T."/>
            <person name="Elewa A."/>
            <person name="Iarovenko S."/>
            <person name="Subramanian E."/>
            <person name="Araus A.J."/>
            <person name="Petzold A."/>
            <person name="Susuki M."/>
            <person name="Suzuki K.-i.T."/>
            <person name="Hayashi T."/>
            <person name="Toyoda A."/>
            <person name="Oliveira C."/>
            <person name="Osipova E."/>
            <person name="Leigh N.D."/>
            <person name="Simon A."/>
            <person name="Yun M.H."/>
        </authorList>
    </citation>
    <scope>NUCLEOTIDE SEQUENCE</scope>
    <source>
        <strain evidence="1">20211129_DDA</strain>
        <tissue evidence="1">Liver</tissue>
    </source>
</reference>
<keyword evidence="2" id="KW-1185">Reference proteome</keyword>
<protein>
    <submittedName>
        <fullName evidence="1">Uncharacterized protein</fullName>
    </submittedName>
</protein>
<organism evidence="1 2">
    <name type="scientific">Pleurodeles waltl</name>
    <name type="common">Iberian ribbed newt</name>
    <dbReference type="NCBI Taxonomy" id="8319"/>
    <lineage>
        <taxon>Eukaryota</taxon>
        <taxon>Metazoa</taxon>
        <taxon>Chordata</taxon>
        <taxon>Craniata</taxon>
        <taxon>Vertebrata</taxon>
        <taxon>Euteleostomi</taxon>
        <taxon>Amphibia</taxon>
        <taxon>Batrachia</taxon>
        <taxon>Caudata</taxon>
        <taxon>Salamandroidea</taxon>
        <taxon>Salamandridae</taxon>
        <taxon>Pleurodelinae</taxon>
        <taxon>Pleurodeles</taxon>
    </lineage>
</organism>
<gene>
    <name evidence="1" type="ORF">NDU88_007430</name>
</gene>
<dbReference type="Proteomes" id="UP001066276">
    <property type="component" value="Chromosome 1_2"/>
</dbReference>
<proteinExistence type="predicted"/>
<dbReference type="AlphaFoldDB" id="A0AAV7WHM7"/>
<name>A0AAV7WHM7_PLEWA</name>
<evidence type="ECO:0000313" key="1">
    <source>
        <dbReference type="EMBL" id="KAJ1212087.1"/>
    </source>
</evidence>
<sequence length="146" mass="15286">MQGLHQRPHPGVRIGCSVDPAAQGHPPHLLGVGHSHQVRRGPGDLLEIPAFGSCTACLWDPDLCAHLLFVWAIPGIRTLVDKCSGASTGVTVPYVSGTPVSLCLLLGAGAPLILYLPWSRCTLQTLGEAQACYGTGAWGVTDGTRI</sequence>